<name>A0AA39WY59_9PEZI</name>
<evidence type="ECO:0000256" key="3">
    <source>
        <dbReference type="PROSITE-ProRule" id="PRU00023"/>
    </source>
</evidence>
<dbReference type="PROSITE" id="PS50088">
    <property type="entry name" value="ANK_REPEAT"/>
    <property type="match status" value="3"/>
</dbReference>
<reference evidence="6" key="1">
    <citation type="submission" date="2023-06" db="EMBL/GenBank/DDBJ databases">
        <title>Genome-scale phylogeny and comparative genomics of the fungal order Sordariales.</title>
        <authorList>
            <consortium name="Lawrence Berkeley National Laboratory"/>
            <person name="Hensen N."/>
            <person name="Bonometti L."/>
            <person name="Westerberg I."/>
            <person name="Brannstrom I.O."/>
            <person name="Guillou S."/>
            <person name="Cros-Aarteil S."/>
            <person name="Calhoun S."/>
            <person name="Haridas S."/>
            <person name="Kuo A."/>
            <person name="Mondo S."/>
            <person name="Pangilinan J."/>
            <person name="Riley R."/>
            <person name="Labutti K."/>
            <person name="Andreopoulos B."/>
            <person name="Lipzen A."/>
            <person name="Chen C."/>
            <person name="Yanf M."/>
            <person name="Daum C."/>
            <person name="Ng V."/>
            <person name="Clum A."/>
            <person name="Steindorff A."/>
            <person name="Ohm R."/>
            <person name="Martin F."/>
            <person name="Silar P."/>
            <person name="Natvig D."/>
            <person name="Lalanne C."/>
            <person name="Gautier V."/>
            <person name="Ament-Velasquez S.L."/>
            <person name="Kruys A."/>
            <person name="Hutchinson M.I."/>
            <person name="Powell A.J."/>
            <person name="Barry K."/>
            <person name="Miller A.N."/>
            <person name="Grigoriev I.V."/>
            <person name="Debuchy R."/>
            <person name="Gladieux P."/>
            <person name="Thoren M.H."/>
            <person name="Johannesson H."/>
        </authorList>
    </citation>
    <scope>NUCLEOTIDE SEQUENCE</scope>
    <source>
        <strain evidence="6">CBS 606.72</strain>
    </source>
</reference>
<gene>
    <name evidence="6" type="ORF">B0T14DRAFT_565057</name>
</gene>
<accession>A0AA39WY59</accession>
<dbReference type="PROSITE" id="PS50297">
    <property type="entry name" value="ANK_REP_REGION"/>
    <property type="match status" value="2"/>
</dbReference>
<evidence type="ECO:0000259" key="5">
    <source>
        <dbReference type="Pfam" id="PF14420"/>
    </source>
</evidence>
<feature type="repeat" description="ANK" evidence="3">
    <location>
        <begin position="522"/>
        <end position="554"/>
    </location>
</feature>
<organism evidence="6 7">
    <name type="scientific">Immersiella caudata</name>
    <dbReference type="NCBI Taxonomy" id="314043"/>
    <lineage>
        <taxon>Eukaryota</taxon>
        <taxon>Fungi</taxon>
        <taxon>Dikarya</taxon>
        <taxon>Ascomycota</taxon>
        <taxon>Pezizomycotina</taxon>
        <taxon>Sordariomycetes</taxon>
        <taxon>Sordariomycetidae</taxon>
        <taxon>Sordariales</taxon>
        <taxon>Lasiosphaeriaceae</taxon>
        <taxon>Immersiella</taxon>
    </lineage>
</organism>
<dbReference type="Gene3D" id="1.25.40.20">
    <property type="entry name" value="Ankyrin repeat-containing domain"/>
    <property type="match status" value="3"/>
</dbReference>
<dbReference type="InterPro" id="IPR002110">
    <property type="entry name" value="Ankyrin_rpt"/>
</dbReference>
<feature type="repeat" description="ANK" evidence="3">
    <location>
        <begin position="489"/>
        <end position="521"/>
    </location>
</feature>
<keyword evidence="2 3" id="KW-0040">ANK repeat</keyword>
<dbReference type="SUPFAM" id="SSF48403">
    <property type="entry name" value="Ankyrin repeat"/>
    <property type="match status" value="1"/>
</dbReference>
<dbReference type="Pfam" id="PF14420">
    <property type="entry name" value="Clr5"/>
    <property type="match status" value="1"/>
</dbReference>
<evidence type="ECO:0000256" key="2">
    <source>
        <dbReference type="ARBA" id="ARBA00023043"/>
    </source>
</evidence>
<feature type="domain" description="Clr5" evidence="5">
    <location>
        <begin position="7"/>
        <end position="58"/>
    </location>
</feature>
<feature type="repeat" description="ANK" evidence="3">
    <location>
        <begin position="389"/>
        <end position="421"/>
    </location>
</feature>
<dbReference type="PANTHER" id="PTHR24126">
    <property type="entry name" value="ANKYRIN REPEAT, PH AND SEC7 DOMAIN CONTAINING PROTEIN SECG-RELATED"/>
    <property type="match status" value="1"/>
</dbReference>
<evidence type="ECO:0000313" key="7">
    <source>
        <dbReference type="Proteomes" id="UP001175000"/>
    </source>
</evidence>
<dbReference type="Pfam" id="PF12796">
    <property type="entry name" value="Ank_2"/>
    <property type="match status" value="2"/>
</dbReference>
<sequence length="639" mass="70164">MQPPGPTQWAAQKDNIVDLYWTKGKTLPEVIKTMSEVHGFSADARQYKRYFKTWGLVKNIDASDMKAMLHIKFSRRREGRETKFTRFGVEVPQQQMHRFAKRHDIGESFCLTGQVRTPPGVRYTTPEPEGPTRTLPVDNDTLPPRATTVPEDSPILFREEPVDISPESGHPSGPPSSVRQIVWAHSIPQLPPDYSAGSLQGLQLPPPTAPGDRVAARSVQFAGPGEDTGSMLAPSYPMLSQDFQLESQALNAMPNVNDTFLEGSDHQWLYALHEAPSVSKAMRPMRQGNSKSVQSAFIGAATTGYNSWVGGSQSHELPRNVIASSALHPGGNHFTSPSTEPVAYETIATTPQDSIVTAPLLALAVTSGNLDQAKLLLRTGADPNIKAIGGITPLHYAAFNRDMDLVALLMEHGASVEAITDKDRSVLFFAVCSRKRAELDLDPKLPTEDWRSSDVAIADSLTLQVIERLYNLPSSWQSFSENLSRADSTGVTPLMAAAECGLLETVTLFLRHGARPGDKDCDEHTALMYAATSNRSDLVRFLLEADQRVQKRNVKHMLKLATRNLAGGLITEGLQGYEERWFQLLWAFGRKLESDVIAEVMVPMYEELGVLDEVIELAKQQGRTGIAKFLLASRAASGG</sequence>
<dbReference type="InterPro" id="IPR036770">
    <property type="entry name" value="Ankyrin_rpt-contain_sf"/>
</dbReference>
<keyword evidence="7" id="KW-1185">Reference proteome</keyword>
<comment type="caution">
    <text evidence="6">The sequence shown here is derived from an EMBL/GenBank/DDBJ whole genome shotgun (WGS) entry which is preliminary data.</text>
</comment>
<feature type="region of interest" description="Disordered" evidence="4">
    <location>
        <begin position="116"/>
        <end position="156"/>
    </location>
</feature>
<dbReference type="SMART" id="SM00248">
    <property type="entry name" value="ANK"/>
    <property type="match status" value="4"/>
</dbReference>
<dbReference type="Proteomes" id="UP001175000">
    <property type="component" value="Unassembled WGS sequence"/>
</dbReference>
<protein>
    <submittedName>
        <fullName evidence="6">Ankyrin repeat-containing domain protein</fullName>
    </submittedName>
</protein>
<keyword evidence="1" id="KW-0677">Repeat</keyword>
<dbReference type="PANTHER" id="PTHR24126:SF14">
    <property type="entry name" value="ANK_REP_REGION DOMAIN-CONTAINING PROTEIN"/>
    <property type="match status" value="1"/>
</dbReference>
<dbReference type="InterPro" id="IPR025676">
    <property type="entry name" value="Clr5_dom"/>
</dbReference>
<evidence type="ECO:0000256" key="1">
    <source>
        <dbReference type="ARBA" id="ARBA00022737"/>
    </source>
</evidence>
<evidence type="ECO:0000313" key="6">
    <source>
        <dbReference type="EMBL" id="KAK0623731.1"/>
    </source>
</evidence>
<proteinExistence type="predicted"/>
<evidence type="ECO:0000256" key="4">
    <source>
        <dbReference type="SAM" id="MobiDB-lite"/>
    </source>
</evidence>
<dbReference type="AlphaFoldDB" id="A0AA39WY59"/>
<dbReference type="EMBL" id="JAULSU010000003">
    <property type="protein sequence ID" value="KAK0623731.1"/>
    <property type="molecule type" value="Genomic_DNA"/>
</dbReference>